<gene>
    <name evidence="2" type="ORF">G7066_09355</name>
</gene>
<protein>
    <recommendedName>
        <fullName evidence="1">AbiEi antitoxin N-terminal domain-containing protein</fullName>
    </recommendedName>
</protein>
<evidence type="ECO:0000313" key="3">
    <source>
        <dbReference type="Proteomes" id="UP000503441"/>
    </source>
</evidence>
<dbReference type="RefSeq" id="WP_166330661.1">
    <property type="nucleotide sequence ID" value="NZ_CP049933.1"/>
</dbReference>
<accession>A0ABX6JWS8</accession>
<feature type="domain" description="AbiEi antitoxin N-terminal" evidence="1">
    <location>
        <begin position="3"/>
        <end position="49"/>
    </location>
</feature>
<reference evidence="2 3" key="1">
    <citation type="submission" date="2020-03" db="EMBL/GenBank/DDBJ databases">
        <title>Leucobacter sp. nov., isolated from beetles.</title>
        <authorList>
            <person name="Hyun D.-W."/>
            <person name="Bae J.-W."/>
        </authorList>
    </citation>
    <scope>NUCLEOTIDE SEQUENCE [LARGE SCALE GENOMIC DNA]</scope>
    <source>
        <strain evidence="2 3">HDW9A</strain>
    </source>
</reference>
<dbReference type="Pfam" id="PF13338">
    <property type="entry name" value="AbiEi_4"/>
    <property type="match status" value="1"/>
</dbReference>
<evidence type="ECO:0000259" key="1">
    <source>
        <dbReference type="Pfam" id="PF13338"/>
    </source>
</evidence>
<keyword evidence="3" id="KW-1185">Reference proteome</keyword>
<proteinExistence type="predicted"/>
<dbReference type="Proteomes" id="UP000503441">
    <property type="component" value="Chromosome"/>
</dbReference>
<name>A0ABX6JWS8_9MICO</name>
<sequence>MALQNFEQIRGLVRSRAALLREGSSEREIVRRVRNGTLLRLSRGMYARPETLSGLTPEERHLVYVIAVAKTRRVDNPFSSHSAAALLRLPLFGFREARPQILVSHQSGSSSTHNVERRSAVFSENEIVTVSGIRCTNLDRTVLDLSRFDSPELAIACADEAIRMRFPLERGQDPQPIAKLWRQKLLEQLEAVRGTRGVRRAARVIQLADGTADSPLESVARLRFTEFGYDVAAQVRVPSPNGTFYYVDLELLGLGIFCEVDGKKKYTDPSIRNGKTADEVVLEEKRRSNWIEGTTKKRVLRLGYRELVTPLAFANWLRANQVPPPPK</sequence>
<evidence type="ECO:0000313" key="2">
    <source>
        <dbReference type="EMBL" id="QIM18759.1"/>
    </source>
</evidence>
<dbReference type="InterPro" id="IPR025159">
    <property type="entry name" value="AbiEi_N"/>
</dbReference>
<dbReference type="EMBL" id="CP049933">
    <property type="protein sequence ID" value="QIM18759.1"/>
    <property type="molecule type" value="Genomic_DNA"/>
</dbReference>
<organism evidence="2 3">
    <name type="scientific">Leucobacter coleopterorum</name>
    <dbReference type="NCBI Taxonomy" id="2714933"/>
    <lineage>
        <taxon>Bacteria</taxon>
        <taxon>Bacillati</taxon>
        <taxon>Actinomycetota</taxon>
        <taxon>Actinomycetes</taxon>
        <taxon>Micrococcales</taxon>
        <taxon>Microbacteriaceae</taxon>
        <taxon>Leucobacter</taxon>
    </lineage>
</organism>